<dbReference type="RefSeq" id="WP_260218066.1">
    <property type="nucleotide sequence ID" value="NZ_JAJAGO010000005.1"/>
</dbReference>
<evidence type="ECO:0000313" key="2">
    <source>
        <dbReference type="EMBL" id="MCT2590748.1"/>
    </source>
</evidence>
<dbReference type="Proteomes" id="UP001156389">
    <property type="component" value="Unassembled WGS sequence"/>
</dbReference>
<sequence length="90" mass="9771">MVDGATGYRGAGEEDPARDSRRAHRDERAHRGTPRHRARIPGFAREGAEMGLGDALTRVTTTVGIRPCGGCARRAAALNRWMAFGGRPDR</sequence>
<accession>A0ABT2JSQ6</accession>
<evidence type="ECO:0000313" key="3">
    <source>
        <dbReference type="Proteomes" id="UP001156389"/>
    </source>
</evidence>
<evidence type="ECO:0000256" key="1">
    <source>
        <dbReference type="SAM" id="MobiDB-lite"/>
    </source>
</evidence>
<comment type="caution">
    <text evidence="2">The sequence shown here is derived from an EMBL/GenBank/DDBJ whole genome shotgun (WGS) entry which is preliminary data.</text>
</comment>
<feature type="compositionally biased region" description="Basic and acidic residues" evidence="1">
    <location>
        <begin position="11"/>
        <end position="30"/>
    </location>
</feature>
<feature type="region of interest" description="Disordered" evidence="1">
    <location>
        <begin position="1"/>
        <end position="42"/>
    </location>
</feature>
<protein>
    <submittedName>
        <fullName evidence="2">Uncharacterized protein</fullName>
    </submittedName>
</protein>
<reference evidence="2 3" key="1">
    <citation type="submission" date="2021-10" db="EMBL/GenBank/DDBJ databases">
        <title>Streptomyces gossypii sp. nov., isolated from soil collected from cotton field.</title>
        <authorList>
            <person name="Ge X."/>
            <person name="Chen X."/>
            <person name="Liu W."/>
        </authorList>
    </citation>
    <scope>NUCLEOTIDE SEQUENCE [LARGE SCALE GENOMIC DNA]</scope>
    <source>
        <strain evidence="2 3">N2-109</strain>
    </source>
</reference>
<name>A0ABT2JSQ6_9ACTN</name>
<dbReference type="EMBL" id="JAJAGO010000005">
    <property type="protein sequence ID" value="MCT2590748.1"/>
    <property type="molecule type" value="Genomic_DNA"/>
</dbReference>
<keyword evidence="3" id="KW-1185">Reference proteome</keyword>
<organism evidence="2 3">
    <name type="scientific">Streptomyces gossypii</name>
    <dbReference type="NCBI Taxonomy" id="2883101"/>
    <lineage>
        <taxon>Bacteria</taxon>
        <taxon>Bacillati</taxon>
        <taxon>Actinomycetota</taxon>
        <taxon>Actinomycetes</taxon>
        <taxon>Kitasatosporales</taxon>
        <taxon>Streptomycetaceae</taxon>
        <taxon>Streptomyces</taxon>
    </lineage>
</organism>
<gene>
    <name evidence="2" type="ORF">LHJ74_12645</name>
</gene>
<proteinExistence type="predicted"/>